<evidence type="ECO:0000313" key="2">
    <source>
        <dbReference type="EMBL" id="SFT24265.1"/>
    </source>
</evidence>
<dbReference type="OrthoDB" id="5291101at2"/>
<dbReference type="SUPFAM" id="SSF53448">
    <property type="entry name" value="Nucleotide-diphospho-sugar transferases"/>
    <property type="match status" value="1"/>
</dbReference>
<accession>A0A1I6WE51</accession>
<dbReference type="Pfam" id="PF00535">
    <property type="entry name" value="Glycos_transf_2"/>
    <property type="match status" value="1"/>
</dbReference>
<dbReference type="Gene3D" id="3.90.550.10">
    <property type="entry name" value="Spore Coat Polysaccharide Biosynthesis Protein SpsA, Chain A"/>
    <property type="match status" value="1"/>
</dbReference>
<dbReference type="RefSeq" id="WP_092430489.1">
    <property type="nucleotide sequence ID" value="NZ_FNCL01000020.1"/>
</dbReference>
<proteinExistence type="predicted"/>
<reference evidence="3" key="1">
    <citation type="submission" date="2016-10" db="EMBL/GenBank/DDBJ databases">
        <authorList>
            <person name="Varghese N."/>
            <person name="Submissions S."/>
        </authorList>
    </citation>
    <scope>NUCLEOTIDE SEQUENCE [LARGE SCALE GENOMIC DNA]</scope>
    <source>
        <strain evidence="3">DSM 26894</strain>
    </source>
</reference>
<dbReference type="PANTHER" id="PTHR43685">
    <property type="entry name" value="GLYCOSYLTRANSFERASE"/>
    <property type="match status" value="1"/>
</dbReference>
<evidence type="ECO:0000313" key="3">
    <source>
        <dbReference type="Proteomes" id="UP000199392"/>
    </source>
</evidence>
<dbReference type="PANTHER" id="PTHR43685:SF2">
    <property type="entry name" value="GLYCOSYLTRANSFERASE 2-LIKE DOMAIN-CONTAINING PROTEIN"/>
    <property type="match status" value="1"/>
</dbReference>
<keyword evidence="3" id="KW-1185">Reference proteome</keyword>
<dbReference type="InterPro" id="IPR050834">
    <property type="entry name" value="Glycosyltransf_2"/>
</dbReference>
<dbReference type="CDD" id="cd00761">
    <property type="entry name" value="Glyco_tranf_GTA_type"/>
    <property type="match status" value="1"/>
</dbReference>
<dbReference type="AlphaFoldDB" id="A0A1I6WE51"/>
<feature type="domain" description="Glycosyltransferase 2-like" evidence="1">
    <location>
        <begin position="5"/>
        <end position="144"/>
    </location>
</feature>
<name>A0A1I6WE51_9RHOB</name>
<dbReference type="InterPro" id="IPR029044">
    <property type="entry name" value="Nucleotide-diphossugar_trans"/>
</dbReference>
<dbReference type="Proteomes" id="UP000199392">
    <property type="component" value="Unassembled WGS sequence"/>
</dbReference>
<dbReference type="STRING" id="311180.SAMN04488050_11913"/>
<dbReference type="InterPro" id="IPR001173">
    <property type="entry name" value="Glyco_trans_2-like"/>
</dbReference>
<sequence length="328" mass="35775">MSDVCVIVAAFNASSTICAAVDSALAQERVAVEVIAVDDASTDGTLRQLENVAAADRRLKVLSNTRNAGPAAARNRALEATRARYVTVLDSDDRMEPGRLAAMLALAKEGDWDMVADDLHKVTEHGKSAARTRMFSKHPIGARRIDLEAFVRGNLTRLHGGRGEMGFFKPLIRRDFLIENRLGYDESMRLGEDYALYAMALAAGASFLLVDPLGYDALTRADSLSGRHCAADLGALVAADRRMGNLPGLSAAERSALREHEIETQKRWRWLWLIEAVKARDVSQIAQCMAAPPQVIMTILGKLVEQAFLRSRGALLSADAGSTRKETR</sequence>
<dbReference type="EMBL" id="FOZW01000019">
    <property type="protein sequence ID" value="SFT24265.1"/>
    <property type="molecule type" value="Genomic_DNA"/>
</dbReference>
<organism evidence="2 3">
    <name type="scientific">Alloyangia pacifica</name>
    <dbReference type="NCBI Taxonomy" id="311180"/>
    <lineage>
        <taxon>Bacteria</taxon>
        <taxon>Pseudomonadati</taxon>
        <taxon>Pseudomonadota</taxon>
        <taxon>Alphaproteobacteria</taxon>
        <taxon>Rhodobacterales</taxon>
        <taxon>Roseobacteraceae</taxon>
        <taxon>Alloyangia</taxon>
    </lineage>
</organism>
<protein>
    <submittedName>
        <fullName evidence="2">Succinoglycan biosynthesis protein ExoU</fullName>
    </submittedName>
</protein>
<gene>
    <name evidence="2" type="ORF">SAMN04488050_11913</name>
</gene>
<evidence type="ECO:0000259" key="1">
    <source>
        <dbReference type="Pfam" id="PF00535"/>
    </source>
</evidence>